<proteinExistence type="predicted"/>
<dbReference type="InterPro" id="IPR036390">
    <property type="entry name" value="WH_DNA-bd_sf"/>
</dbReference>
<evidence type="ECO:0000313" key="2">
    <source>
        <dbReference type="EMBL" id="SHF73291.1"/>
    </source>
</evidence>
<dbReference type="RefSeq" id="WP_073386086.1">
    <property type="nucleotide sequence ID" value="NZ_FQVU01000001.1"/>
</dbReference>
<dbReference type="Gene3D" id="1.10.10.10">
    <property type="entry name" value="Winged helix-like DNA-binding domain superfamily/Winged helix DNA-binding domain"/>
    <property type="match status" value="1"/>
</dbReference>
<feature type="domain" description="HTH arsR-type" evidence="1">
    <location>
        <begin position="72"/>
        <end position="147"/>
    </location>
</feature>
<keyword evidence="3" id="KW-1185">Reference proteome</keyword>
<gene>
    <name evidence="2" type="ORF">SAMN05443575_0765</name>
</gene>
<dbReference type="GO" id="GO:0003700">
    <property type="term" value="F:DNA-binding transcription factor activity"/>
    <property type="evidence" value="ECO:0007669"/>
    <property type="project" value="InterPro"/>
</dbReference>
<sequence>MADRGVTARLDALEARVRALETGAPARPPAPASDDAGSVEYRGRVHLAGSVTWSRQLSTSAVLDLPGPVTVDVLAALGHPLRLDVVRRLLRAPASANELQEALDLNSTGQVYHHLRALVSARVVVAEHQVYSVAPTAVVPLLVIVLAAGDVAGVLP</sequence>
<dbReference type="SMART" id="SM00418">
    <property type="entry name" value="HTH_ARSR"/>
    <property type="match status" value="1"/>
</dbReference>
<evidence type="ECO:0000313" key="3">
    <source>
        <dbReference type="Proteomes" id="UP000186132"/>
    </source>
</evidence>
<protein>
    <submittedName>
        <fullName evidence="2">Helix-turn-helix domain-containing protein</fullName>
    </submittedName>
</protein>
<dbReference type="OrthoDB" id="3730926at2"/>
<organism evidence="2 3">
    <name type="scientific">Jatrophihabitans endophyticus</name>
    <dbReference type="NCBI Taxonomy" id="1206085"/>
    <lineage>
        <taxon>Bacteria</taxon>
        <taxon>Bacillati</taxon>
        <taxon>Actinomycetota</taxon>
        <taxon>Actinomycetes</taxon>
        <taxon>Jatrophihabitantales</taxon>
        <taxon>Jatrophihabitantaceae</taxon>
        <taxon>Jatrophihabitans</taxon>
    </lineage>
</organism>
<reference evidence="2 3" key="1">
    <citation type="submission" date="2016-11" db="EMBL/GenBank/DDBJ databases">
        <authorList>
            <person name="Jaros S."/>
            <person name="Januszkiewicz K."/>
            <person name="Wedrychowicz H."/>
        </authorList>
    </citation>
    <scope>NUCLEOTIDE SEQUENCE [LARGE SCALE GENOMIC DNA]</scope>
    <source>
        <strain evidence="2 3">DSM 45627</strain>
    </source>
</reference>
<dbReference type="AlphaFoldDB" id="A0A1M5E2J9"/>
<name>A0A1M5E2J9_9ACTN</name>
<dbReference type="InterPro" id="IPR011991">
    <property type="entry name" value="ArsR-like_HTH"/>
</dbReference>
<dbReference type="STRING" id="1206085.SAMN05443575_0765"/>
<dbReference type="EMBL" id="FQVU01000001">
    <property type="protein sequence ID" value="SHF73291.1"/>
    <property type="molecule type" value="Genomic_DNA"/>
</dbReference>
<dbReference type="SUPFAM" id="SSF46785">
    <property type="entry name" value="Winged helix' DNA-binding domain"/>
    <property type="match status" value="1"/>
</dbReference>
<dbReference type="Pfam" id="PF12840">
    <property type="entry name" value="HTH_20"/>
    <property type="match status" value="1"/>
</dbReference>
<dbReference type="Proteomes" id="UP000186132">
    <property type="component" value="Unassembled WGS sequence"/>
</dbReference>
<accession>A0A1M5E2J9</accession>
<dbReference type="InterPro" id="IPR001845">
    <property type="entry name" value="HTH_ArsR_DNA-bd_dom"/>
</dbReference>
<dbReference type="InterPro" id="IPR036388">
    <property type="entry name" value="WH-like_DNA-bd_sf"/>
</dbReference>
<dbReference type="CDD" id="cd00090">
    <property type="entry name" value="HTH_ARSR"/>
    <property type="match status" value="1"/>
</dbReference>
<evidence type="ECO:0000259" key="1">
    <source>
        <dbReference type="SMART" id="SM00418"/>
    </source>
</evidence>